<dbReference type="InterPro" id="IPR000757">
    <property type="entry name" value="Beta-glucanase-like"/>
</dbReference>
<reference evidence="3" key="1">
    <citation type="journal article" date="2023" name="PhytoFront">
        <title>Draft Genome Resources of Seven Strains of Tilletia horrida, Causal Agent of Kernel Smut of Rice.</title>
        <authorList>
            <person name="Khanal S."/>
            <person name="Antony Babu S."/>
            <person name="Zhou X.G."/>
        </authorList>
    </citation>
    <scope>NUCLEOTIDE SEQUENCE</scope>
    <source>
        <strain evidence="3">TX6</strain>
    </source>
</reference>
<sequence length="471" mass="51356">MARIPPFLVRLASALAAEHITKRLVASPAFNRMVARMLHEVDHLPHRINGQPVPPYTPPHGQQFDLPHKDVGEPHDEPDPFAKAGTTRNWTLQQETSQHQFFDDFWFWPYGDPTHGTVAYQSKSAAIRQNLTYVDQSTGRFVMRADSTSFIPDTAAGRPSVRLQSQNTMSDGLLVAKISSMPTGCGTWPAFWTVTTNNWPSGGEIDIIEGVSSIDGSSSYNLASLHTTNGCTIPSGASNSSTGSTYQDDCAYQPGCSQHFQRGNSFGVNYNQNGGGYFAMLRDTQPGGNGISVYFWPASTPISQIPLAVRSAPGQAPHRVITSPYDLAPGGNNNSLNLLPDKTYQWGLPAAFFPNTPAGQTVSGGSCQMDNFFEDHSIIINLTFCGYWAGQVWSQSECVALAPTCDEYVRNNPHAFENASFEIDYIRIYSSKSSRGHGSIILGNGPGLLRPAWSMLAWAVLVGLVAGRVWM</sequence>
<evidence type="ECO:0000256" key="1">
    <source>
        <dbReference type="SAM" id="MobiDB-lite"/>
    </source>
</evidence>
<feature type="domain" description="GH16" evidence="2">
    <location>
        <begin position="46"/>
        <end position="351"/>
    </location>
</feature>
<dbReference type="GO" id="GO:0009251">
    <property type="term" value="P:glucan catabolic process"/>
    <property type="evidence" value="ECO:0007669"/>
    <property type="project" value="TreeGrafter"/>
</dbReference>
<dbReference type="AlphaFoldDB" id="A0AAN6GN92"/>
<dbReference type="InterPro" id="IPR013320">
    <property type="entry name" value="ConA-like_dom_sf"/>
</dbReference>
<evidence type="ECO:0000313" key="3">
    <source>
        <dbReference type="EMBL" id="KAK0549400.1"/>
    </source>
</evidence>
<accession>A0AAN6GN92</accession>
<gene>
    <name evidence="3" type="ORF">OC846_004087</name>
</gene>
<evidence type="ECO:0000259" key="2">
    <source>
        <dbReference type="PROSITE" id="PS51762"/>
    </source>
</evidence>
<proteinExistence type="predicted"/>
<dbReference type="PANTHER" id="PTHR10963:SF24">
    <property type="entry name" value="GLYCOSIDASE C21B10.07-RELATED"/>
    <property type="match status" value="1"/>
</dbReference>
<dbReference type="Pfam" id="PF26113">
    <property type="entry name" value="GH16_XgeA"/>
    <property type="match status" value="1"/>
</dbReference>
<evidence type="ECO:0000313" key="4">
    <source>
        <dbReference type="Proteomes" id="UP001176517"/>
    </source>
</evidence>
<dbReference type="GO" id="GO:0004553">
    <property type="term" value="F:hydrolase activity, hydrolyzing O-glycosyl compounds"/>
    <property type="evidence" value="ECO:0007669"/>
    <property type="project" value="InterPro"/>
</dbReference>
<comment type="caution">
    <text evidence="3">The sequence shown here is derived from an EMBL/GenBank/DDBJ whole genome shotgun (WGS) entry which is preliminary data.</text>
</comment>
<dbReference type="EMBL" id="JAPDMZ010000113">
    <property type="protein sequence ID" value="KAK0549400.1"/>
    <property type="molecule type" value="Genomic_DNA"/>
</dbReference>
<dbReference type="PROSITE" id="PS51762">
    <property type="entry name" value="GH16_2"/>
    <property type="match status" value="1"/>
</dbReference>
<feature type="compositionally biased region" description="Basic and acidic residues" evidence="1">
    <location>
        <begin position="66"/>
        <end position="80"/>
    </location>
</feature>
<protein>
    <recommendedName>
        <fullName evidence="2">GH16 domain-containing protein</fullName>
    </recommendedName>
</protein>
<feature type="region of interest" description="Disordered" evidence="1">
    <location>
        <begin position="54"/>
        <end position="84"/>
    </location>
</feature>
<keyword evidence="4" id="KW-1185">Reference proteome</keyword>
<name>A0AAN6GN92_9BASI</name>
<organism evidence="3 4">
    <name type="scientific">Tilletia horrida</name>
    <dbReference type="NCBI Taxonomy" id="155126"/>
    <lineage>
        <taxon>Eukaryota</taxon>
        <taxon>Fungi</taxon>
        <taxon>Dikarya</taxon>
        <taxon>Basidiomycota</taxon>
        <taxon>Ustilaginomycotina</taxon>
        <taxon>Exobasidiomycetes</taxon>
        <taxon>Tilletiales</taxon>
        <taxon>Tilletiaceae</taxon>
        <taxon>Tilletia</taxon>
    </lineage>
</organism>
<dbReference type="SUPFAM" id="SSF49899">
    <property type="entry name" value="Concanavalin A-like lectins/glucanases"/>
    <property type="match status" value="1"/>
</dbReference>
<dbReference type="Proteomes" id="UP001176517">
    <property type="component" value="Unassembled WGS sequence"/>
</dbReference>
<dbReference type="Gene3D" id="2.60.120.200">
    <property type="match status" value="1"/>
</dbReference>
<dbReference type="PANTHER" id="PTHR10963">
    <property type="entry name" value="GLYCOSYL HYDROLASE-RELATED"/>
    <property type="match status" value="1"/>
</dbReference>
<dbReference type="InterPro" id="IPR050546">
    <property type="entry name" value="Glycosyl_Hydrlase_16"/>
</dbReference>